<sequence length="359" mass="38714">DSDEMMARYCRKVDWRILAYAMVLNILNQCDRGSIGVAKVVGLEQDLGLVKNDFNVAAMLFSVGFLATEPLSSILLPRVGASKLLPTLGILWGTVSTLHGAIHTKAQLYAMRILLGMTECGFMVGIYMTMSFFYPKSAVTTRVGIFGTCAPLASVLSGPLASALSQIRHHTIKRWQWVFILEGAITVAVSLLGYYVLQDHPERCRFLTAKEREFISDYKQREGTLGGSQKLTTQGIKRALADWQLWAMMVPIFAASEIIGTVVTFAPEVINELGFTSAQSQAMSALPAFCGAVVVLFAGRLVRLCRGHWIVSSALLATALCGSVTMVATLNAPARIVGLCLLGAGGFPAIAVATGWAIT</sequence>
<feature type="non-terminal residue" evidence="8">
    <location>
        <position position="359"/>
    </location>
</feature>
<dbReference type="OrthoDB" id="2985014at2759"/>
<organism evidence="8 9">
    <name type="scientific">Coemansia biformis</name>
    <dbReference type="NCBI Taxonomy" id="1286918"/>
    <lineage>
        <taxon>Eukaryota</taxon>
        <taxon>Fungi</taxon>
        <taxon>Fungi incertae sedis</taxon>
        <taxon>Zoopagomycota</taxon>
        <taxon>Kickxellomycotina</taxon>
        <taxon>Kickxellomycetes</taxon>
        <taxon>Kickxellales</taxon>
        <taxon>Kickxellaceae</taxon>
        <taxon>Coemansia</taxon>
    </lineage>
</organism>
<dbReference type="EMBL" id="JANBOI010001649">
    <property type="protein sequence ID" value="KAJ1726281.1"/>
    <property type="molecule type" value="Genomic_DNA"/>
</dbReference>
<dbReference type="PANTHER" id="PTHR43791:SF36">
    <property type="entry name" value="TRANSPORTER, PUTATIVE (AFU_ORTHOLOGUE AFUA_6G08340)-RELATED"/>
    <property type="match status" value="1"/>
</dbReference>
<dbReference type="GO" id="GO:0022857">
    <property type="term" value="F:transmembrane transporter activity"/>
    <property type="evidence" value="ECO:0007669"/>
    <property type="project" value="InterPro"/>
</dbReference>
<protein>
    <recommendedName>
        <fullName evidence="7">Major facilitator superfamily (MFS) profile domain-containing protein</fullName>
    </recommendedName>
</protein>
<dbReference type="InterPro" id="IPR036259">
    <property type="entry name" value="MFS_trans_sf"/>
</dbReference>
<feature type="non-terminal residue" evidence="8">
    <location>
        <position position="1"/>
    </location>
</feature>
<evidence type="ECO:0000256" key="3">
    <source>
        <dbReference type="ARBA" id="ARBA00022692"/>
    </source>
</evidence>
<dbReference type="GO" id="GO:0016020">
    <property type="term" value="C:membrane"/>
    <property type="evidence" value="ECO:0007669"/>
    <property type="project" value="UniProtKB-SubCell"/>
</dbReference>
<reference evidence="8" key="1">
    <citation type="submission" date="2022-07" db="EMBL/GenBank/DDBJ databases">
        <title>Phylogenomic reconstructions and comparative analyses of Kickxellomycotina fungi.</title>
        <authorList>
            <person name="Reynolds N.K."/>
            <person name="Stajich J.E."/>
            <person name="Barry K."/>
            <person name="Grigoriev I.V."/>
            <person name="Crous P."/>
            <person name="Smith M.E."/>
        </authorList>
    </citation>
    <scope>NUCLEOTIDE SEQUENCE</scope>
    <source>
        <strain evidence="8">BCRC 34381</strain>
    </source>
</reference>
<keyword evidence="5 6" id="KW-0472">Membrane</keyword>
<feature type="transmembrane region" description="Helical" evidence="6">
    <location>
        <begin position="108"/>
        <end position="133"/>
    </location>
</feature>
<feature type="transmembrane region" description="Helical" evidence="6">
    <location>
        <begin position="245"/>
        <end position="265"/>
    </location>
</feature>
<keyword evidence="4 6" id="KW-1133">Transmembrane helix</keyword>
<feature type="transmembrane region" description="Helical" evidence="6">
    <location>
        <begin position="56"/>
        <end position="77"/>
    </location>
</feature>
<feature type="transmembrane region" description="Helical" evidence="6">
    <location>
        <begin position="145"/>
        <end position="165"/>
    </location>
</feature>
<feature type="transmembrane region" description="Helical" evidence="6">
    <location>
        <begin position="177"/>
        <end position="197"/>
    </location>
</feature>
<accession>A0A9W7Y8K5</accession>
<feature type="domain" description="Major facilitator superfamily (MFS) profile" evidence="7">
    <location>
        <begin position="17"/>
        <end position="359"/>
    </location>
</feature>
<evidence type="ECO:0000259" key="7">
    <source>
        <dbReference type="PROSITE" id="PS50850"/>
    </source>
</evidence>
<dbReference type="Proteomes" id="UP001143981">
    <property type="component" value="Unassembled WGS sequence"/>
</dbReference>
<evidence type="ECO:0000313" key="9">
    <source>
        <dbReference type="Proteomes" id="UP001143981"/>
    </source>
</evidence>
<keyword evidence="9" id="KW-1185">Reference proteome</keyword>
<keyword evidence="3 6" id="KW-0812">Transmembrane</keyword>
<dbReference type="InterPro" id="IPR011701">
    <property type="entry name" value="MFS"/>
</dbReference>
<keyword evidence="2" id="KW-0813">Transport</keyword>
<dbReference type="Gene3D" id="1.20.1250.20">
    <property type="entry name" value="MFS general substrate transporter like domains"/>
    <property type="match status" value="2"/>
</dbReference>
<evidence type="ECO:0000256" key="6">
    <source>
        <dbReference type="SAM" id="Phobius"/>
    </source>
</evidence>
<evidence type="ECO:0000256" key="2">
    <source>
        <dbReference type="ARBA" id="ARBA00022448"/>
    </source>
</evidence>
<evidence type="ECO:0000256" key="1">
    <source>
        <dbReference type="ARBA" id="ARBA00004141"/>
    </source>
</evidence>
<feature type="transmembrane region" description="Helical" evidence="6">
    <location>
        <begin position="285"/>
        <end position="302"/>
    </location>
</feature>
<dbReference type="AlphaFoldDB" id="A0A9W7Y8K5"/>
<dbReference type="SUPFAM" id="SSF103473">
    <property type="entry name" value="MFS general substrate transporter"/>
    <property type="match status" value="1"/>
</dbReference>
<dbReference type="PANTHER" id="PTHR43791">
    <property type="entry name" value="PERMEASE-RELATED"/>
    <property type="match status" value="1"/>
</dbReference>
<gene>
    <name evidence="8" type="ORF">LPJ61_005294</name>
</gene>
<comment type="subcellular location">
    <subcellularLocation>
        <location evidence="1">Membrane</location>
        <topology evidence="1">Multi-pass membrane protein</topology>
    </subcellularLocation>
</comment>
<feature type="transmembrane region" description="Helical" evidence="6">
    <location>
        <begin position="336"/>
        <end position="358"/>
    </location>
</feature>
<evidence type="ECO:0000256" key="5">
    <source>
        <dbReference type="ARBA" id="ARBA00023136"/>
    </source>
</evidence>
<dbReference type="PROSITE" id="PS50850">
    <property type="entry name" value="MFS"/>
    <property type="match status" value="1"/>
</dbReference>
<comment type="caution">
    <text evidence="8">The sequence shown here is derived from an EMBL/GenBank/DDBJ whole genome shotgun (WGS) entry which is preliminary data.</text>
</comment>
<dbReference type="Pfam" id="PF07690">
    <property type="entry name" value="MFS_1"/>
    <property type="match status" value="1"/>
</dbReference>
<evidence type="ECO:0000256" key="4">
    <source>
        <dbReference type="ARBA" id="ARBA00022989"/>
    </source>
</evidence>
<proteinExistence type="predicted"/>
<feature type="transmembrane region" description="Helical" evidence="6">
    <location>
        <begin position="309"/>
        <end position="330"/>
    </location>
</feature>
<evidence type="ECO:0000313" key="8">
    <source>
        <dbReference type="EMBL" id="KAJ1726281.1"/>
    </source>
</evidence>
<name>A0A9W7Y8K5_9FUNG</name>
<dbReference type="InterPro" id="IPR020846">
    <property type="entry name" value="MFS_dom"/>
</dbReference>